<dbReference type="Pfam" id="PF02201">
    <property type="entry name" value="SWIB"/>
    <property type="match status" value="1"/>
</dbReference>
<feature type="domain" description="DM2" evidence="2">
    <location>
        <begin position="373"/>
        <end position="452"/>
    </location>
</feature>
<dbReference type="SMART" id="SM00151">
    <property type="entry name" value="SWIB"/>
    <property type="match status" value="1"/>
</dbReference>
<feature type="region of interest" description="Disordered" evidence="1">
    <location>
        <begin position="79"/>
        <end position="112"/>
    </location>
</feature>
<reference evidence="3" key="1">
    <citation type="journal article" date="2020" name="bioRxiv">
        <title>Comparative genomics of Chlamydomonas.</title>
        <authorList>
            <person name="Craig R.J."/>
            <person name="Hasan A.R."/>
            <person name="Ness R.W."/>
            <person name="Keightley P.D."/>
        </authorList>
    </citation>
    <scope>NUCLEOTIDE SEQUENCE</scope>
    <source>
        <strain evidence="3">CCAP 11/173</strain>
    </source>
</reference>
<evidence type="ECO:0000259" key="2">
    <source>
        <dbReference type="PROSITE" id="PS51925"/>
    </source>
</evidence>
<feature type="region of interest" description="Disordered" evidence="1">
    <location>
        <begin position="215"/>
        <end position="247"/>
    </location>
</feature>
<comment type="caution">
    <text evidence="3">The sequence shown here is derived from an EMBL/GenBank/DDBJ whole genome shotgun (WGS) entry which is preliminary data.</text>
</comment>
<feature type="compositionally biased region" description="Low complexity" evidence="1">
    <location>
        <begin position="29"/>
        <end position="52"/>
    </location>
</feature>
<dbReference type="EMBL" id="JAEHOD010000013">
    <property type="protein sequence ID" value="KAG2449612.1"/>
    <property type="molecule type" value="Genomic_DNA"/>
</dbReference>
<dbReference type="Proteomes" id="UP000613740">
    <property type="component" value="Unassembled WGS sequence"/>
</dbReference>
<name>A0A835WLJ7_9CHLO</name>
<dbReference type="InterPro" id="IPR036885">
    <property type="entry name" value="SWIB_MDM2_dom_sf"/>
</dbReference>
<dbReference type="SUPFAM" id="SSF47592">
    <property type="entry name" value="SWIB/MDM2 domain"/>
    <property type="match status" value="1"/>
</dbReference>
<organism evidence="3 4">
    <name type="scientific">Chlamydomonas schloesseri</name>
    <dbReference type="NCBI Taxonomy" id="2026947"/>
    <lineage>
        <taxon>Eukaryota</taxon>
        <taxon>Viridiplantae</taxon>
        <taxon>Chlorophyta</taxon>
        <taxon>core chlorophytes</taxon>
        <taxon>Chlorophyceae</taxon>
        <taxon>CS clade</taxon>
        <taxon>Chlamydomonadales</taxon>
        <taxon>Chlamydomonadaceae</taxon>
        <taxon>Chlamydomonas</taxon>
    </lineage>
</organism>
<evidence type="ECO:0000313" key="4">
    <source>
        <dbReference type="Proteomes" id="UP000613740"/>
    </source>
</evidence>
<dbReference type="AlphaFoldDB" id="A0A835WLJ7"/>
<dbReference type="OrthoDB" id="10263741at2759"/>
<dbReference type="InterPro" id="IPR019835">
    <property type="entry name" value="SWIB_domain"/>
</dbReference>
<proteinExistence type="predicted"/>
<protein>
    <recommendedName>
        <fullName evidence="2">DM2 domain-containing protein</fullName>
    </recommendedName>
</protein>
<feature type="region of interest" description="Disordered" evidence="1">
    <location>
        <begin position="29"/>
        <end position="67"/>
    </location>
</feature>
<dbReference type="PANTHER" id="PTHR13844">
    <property type="entry name" value="SWI/SNF-RELATED MATRIX-ASSOCIATED ACTIN-DEPENDENT REGULATOR OF CHROMATIN SUBFAMILY D"/>
    <property type="match status" value="1"/>
</dbReference>
<keyword evidence="4" id="KW-1185">Reference proteome</keyword>
<dbReference type="InterPro" id="IPR003121">
    <property type="entry name" value="SWIB_MDM2_domain"/>
</dbReference>
<sequence>MLPAGAPLQIPAQQAQALAAVQQLAQAQQLAAAGMQGTVPGAAPQMPVAQPAVTPPPPAASPAPTAAAGAAAAAPAAAGAAAPGGGTKPAPRQKKRKLGQTQQAATEKMSTHVPESALYNHLLDLDRLVSDTIARRKADFKEPFPPYNDPVKRVMRLTVQAHYQNQPVPPKAPITIPAPSGMAGPSVGNAAVLAAAQAFMFQGATAATATGAAAAAGSGAGGGADAASAPGVSGPGAGPAGAEQEPPSWTLTISGALVDPTEHLVKAALTAAAAAAARGDPSAAMLMLQAQNLNTQHQQQQAKAKEDGTARQGYLTNIVRRMEVHLDPEQFPGEQGRIVWDKAAHTGLHREAVEVRRLGGRSCKATVLIWPDYQPERYVLPPLLAEVLGMGHGHETRSRVMVALYGFIKSRKLQDPGNPINIHLTDQLAQVFGCRTLKLNELRDRLVALLTPVPPVKFEYRINLDNVAKSAAGTSTAAAEAAAAAAAVAASGAATPAVGAGSASASGSVSGCLDMEVVDVDFFTPSLLPHQMAAVLQSYYKDKEIEAMDAKLAGLIRRLNEARRRRAMLLGFAHAPIDMTHALLAAQARELRMGKQGSGRDYEVERRTEVFRQRWVEDAVMNYMHKRMGRPLDTSGAAGVAE</sequence>
<dbReference type="PROSITE" id="PS51925">
    <property type="entry name" value="SWIB_MDM2"/>
    <property type="match status" value="1"/>
</dbReference>
<gene>
    <name evidence="3" type="ORF">HYH02_005145</name>
</gene>
<evidence type="ECO:0000313" key="3">
    <source>
        <dbReference type="EMBL" id="KAG2449612.1"/>
    </source>
</evidence>
<dbReference type="CDD" id="cd10568">
    <property type="entry name" value="SWIB_like"/>
    <property type="match status" value="1"/>
</dbReference>
<dbReference type="Gene3D" id="1.10.245.10">
    <property type="entry name" value="SWIB/MDM2 domain"/>
    <property type="match status" value="1"/>
</dbReference>
<accession>A0A835WLJ7</accession>
<evidence type="ECO:0000256" key="1">
    <source>
        <dbReference type="SAM" id="MobiDB-lite"/>
    </source>
</evidence>